<dbReference type="EMBL" id="JAFNAA010000024">
    <property type="protein sequence ID" value="MBO1109677.1"/>
    <property type="molecule type" value="Genomic_DNA"/>
</dbReference>
<dbReference type="GO" id="GO:0015232">
    <property type="term" value="F:heme transmembrane transporter activity"/>
    <property type="evidence" value="ECO:0007669"/>
    <property type="project" value="InterPro"/>
</dbReference>
<comment type="caution">
    <text evidence="13">The sequence shown here is derived from an EMBL/GenBank/DDBJ whole genome shotgun (WGS) entry which is preliminary data.</text>
</comment>
<evidence type="ECO:0000259" key="12">
    <source>
        <dbReference type="Pfam" id="PF16327"/>
    </source>
</evidence>
<comment type="function">
    <text evidence="9">Required for the biogenesis of c-type cytochromes. Possible subunit of a heme lyase.</text>
</comment>
<evidence type="ECO:0000313" key="14">
    <source>
        <dbReference type="Proteomes" id="UP000664658"/>
    </source>
</evidence>
<evidence type="ECO:0000313" key="13">
    <source>
        <dbReference type="EMBL" id="MBO1109677.1"/>
    </source>
</evidence>
<evidence type="ECO:0000256" key="3">
    <source>
        <dbReference type="ARBA" id="ARBA00022475"/>
    </source>
</evidence>
<keyword evidence="7 10" id="KW-1133">Transmembrane helix</keyword>
<keyword evidence="13" id="KW-0456">Lyase</keyword>
<dbReference type="PANTHER" id="PTHR43653:SF1">
    <property type="entry name" value="CYTOCHROME C-TYPE BIOGENESIS PROTEIN CCMF"/>
    <property type="match status" value="1"/>
</dbReference>
<evidence type="ECO:0000256" key="7">
    <source>
        <dbReference type="ARBA" id="ARBA00022989"/>
    </source>
</evidence>
<feature type="transmembrane region" description="Helical" evidence="10">
    <location>
        <begin position="6"/>
        <end position="29"/>
    </location>
</feature>
<feature type="transmembrane region" description="Helical" evidence="10">
    <location>
        <begin position="41"/>
        <end position="62"/>
    </location>
</feature>
<evidence type="ECO:0000259" key="11">
    <source>
        <dbReference type="Pfam" id="PF01578"/>
    </source>
</evidence>
<feature type="transmembrane region" description="Helical" evidence="10">
    <location>
        <begin position="619"/>
        <end position="636"/>
    </location>
</feature>
<dbReference type="InterPro" id="IPR032523">
    <property type="entry name" value="CcmF_C"/>
</dbReference>
<evidence type="ECO:0000256" key="5">
    <source>
        <dbReference type="ARBA" id="ARBA00022692"/>
    </source>
</evidence>
<dbReference type="Pfam" id="PF01578">
    <property type="entry name" value="Cytochrom_C_asm"/>
    <property type="match status" value="1"/>
</dbReference>
<evidence type="ECO:0000256" key="4">
    <source>
        <dbReference type="ARBA" id="ARBA00022519"/>
    </source>
</evidence>
<feature type="transmembrane region" description="Helical" evidence="10">
    <location>
        <begin position="312"/>
        <end position="332"/>
    </location>
</feature>
<feature type="domain" description="Cytochrome c assembly protein" evidence="11">
    <location>
        <begin position="89"/>
        <end position="296"/>
    </location>
</feature>
<feature type="transmembrane region" description="Helical" evidence="10">
    <location>
        <begin position="450"/>
        <end position="471"/>
    </location>
</feature>
<keyword evidence="3" id="KW-1003">Cell membrane</keyword>
<feature type="transmembrane region" description="Helical" evidence="10">
    <location>
        <begin position="492"/>
        <end position="510"/>
    </location>
</feature>
<feature type="transmembrane region" description="Helical" evidence="10">
    <location>
        <begin position="424"/>
        <end position="444"/>
    </location>
</feature>
<dbReference type="GO" id="GO:0017004">
    <property type="term" value="P:cytochrome complex assembly"/>
    <property type="evidence" value="ECO:0007669"/>
    <property type="project" value="UniProtKB-KW"/>
</dbReference>
<proteinExistence type="inferred from homology"/>
<reference evidence="13" key="1">
    <citation type="submission" date="2021-03" db="EMBL/GenBank/DDBJ databases">
        <title>Plesiomonas shigelloides zfcc0051, isolated from zebrafish feces.</title>
        <authorList>
            <person name="Vanderhoek Z."/>
            <person name="Gaulke C."/>
        </authorList>
    </citation>
    <scope>NUCLEOTIDE SEQUENCE</scope>
    <source>
        <strain evidence="13">Zfcc0051</strain>
    </source>
</reference>
<feature type="transmembrane region" description="Helical" evidence="10">
    <location>
        <begin position="278"/>
        <end position="306"/>
    </location>
</feature>
<dbReference type="PRINTS" id="PR01410">
    <property type="entry name" value="CCBIOGENESIS"/>
</dbReference>
<organism evidence="13 14">
    <name type="scientific">Plesiomonas shigelloides</name>
    <name type="common">Aeromonas shigelloides</name>
    <dbReference type="NCBI Taxonomy" id="703"/>
    <lineage>
        <taxon>Bacteria</taxon>
        <taxon>Pseudomonadati</taxon>
        <taxon>Pseudomonadota</taxon>
        <taxon>Gammaproteobacteria</taxon>
        <taxon>Enterobacterales</taxon>
        <taxon>Enterobacteriaceae</taxon>
        <taxon>Plesiomonas</taxon>
    </lineage>
</organism>
<comment type="similarity">
    <text evidence="2">Belongs to the CcmF/CycK/Ccl1/NrfE/CcsA family.</text>
</comment>
<feature type="transmembrane region" description="Helical" evidence="10">
    <location>
        <begin position="125"/>
        <end position="144"/>
    </location>
</feature>
<comment type="subcellular location">
    <subcellularLocation>
        <location evidence="1">Cell inner membrane</location>
        <topology evidence="1">Multi-pass membrane protein</topology>
    </subcellularLocation>
</comment>
<feature type="transmembrane region" description="Helical" evidence="10">
    <location>
        <begin position="210"/>
        <end position="230"/>
    </location>
</feature>
<keyword evidence="4" id="KW-0997">Cell inner membrane</keyword>
<dbReference type="Pfam" id="PF16327">
    <property type="entry name" value="CcmF_C"/>
    <property type="match status" value="1"/>
</dbReference>
<dbReference type="PANTHER" id="PTHR43653">
    <property type="entry name" value="CYTOCHROME C ASSEMBLY PROTEIN-RELATED"/>
    <property type="match status" value="1"/>
</dbReference>
<dbReference type="GO" id="GO:0016829">
    <property type="term" value="F:lyase activity"/>
    <property type="evidence" value="ECO:0007669"/>
    <property type="project" value="UniProtKB-KW"/>
</dbReference>
<evidence type="ECO:0000256" key="9">
    <source>
        <dbReference type="ARBA" id="ARBA00037230"/>
    </source>
</evidence>
<dbReference type="PRINTS" id="PR01411">
    <property type="entry name" value="CCMFBIOGNSIS"/>
</dbReference>
<keyword evidence="5 10" id="KW-0812">Transmembrane</keyword>
<sequence>MIPEIGNFLLALALALALLLSIYPCWGAVRNDSRMMATARPLTVGMFLAITLSFGCLVYAFVMNDFTVAYVATNSNSQLPVYFRIAATWGAHEGSLLLWVMLLSWWTLAVAFFSRRMPQDSVARVLSVMGMINIGFLLFIILTSNPFTRTLPDFPINGRDLNPLLQDVGLIFHPPLLYMGYVGFSVAFALAIASLMAGRLDSVWARWSRPWTLAAWVFLTLGIVLGSFWAYYELGWGGWWFWDPVENASLMPWLTGTALMHSLAVSEKRGTFKAWTVLLAITSFSLCLLGTFLVRSGVLVSVHAFASDPSRGMFILAYLVVVIGGSLLLYALRGGQVRTPGRHEFFSRETFLLLNNLLLVAATLVVLLGTLLPLVHKMLGLGSISVGEPFFDAMFTYLMVPFSLLLGIAPLVRWRRDELRRIRMPMLLGLVGSVALAVLLPWLLHDRIAAMTVVGLLMALWVIILTLAEVYERATHRFGLLRGLTKLPRSHWGMVLAHLGVAVTVIGIAFSQNYSIERDVRMRAGDTLEIRDYLFTFRDVHEIKGPNYTGGMAVIDVTRDGKPEATLNAEKRFYTHARSMMTEAAIDGGLTRDLYAALGEQLDDNSWAVRIYYKPFVRWIWWGGLLMAIGGALCMFDRRYRSVVYATTQPETTQK</sequence>
<dbReference type="Proteomes" id="UP000664658">
    <property type="component" value="Unassembled WGS sequence"/>
</dbReference>
<feature type="transmembrane region" description="Helical" evidence="10">
    <location>
        <begin position="394"/>
        <end position="412"/>
    </location>
</feature>
<keyword evidence="6" id="KW-0201">Cytochrome c-type biogenesis</keyword>
<feature type="domain" description="Cytochrome c-type biogenesis protein CcmF C-terminal" evidence="12">
    <location>
        <begin position="316"/>
        <end position="638"/>
    </location>
</feature>
<accession>A0A8I2B701</accession>
<name>A0A8I2B701_PLESH</name>
<gene>
    <name evidence="13" type="ORF">J2R62_15970</name>
</gene>
<feature type="transmembrane region" description="Helical" evidence="10">
    <location>
        <begin position="250"/>
        <end position="266"/>
    </location>
</feature>
<dbReference type="AlphaFoldDB" id="A0A8I2B701"/>
<dbReference type="NCBIfam" id="NF007691">
    <property type="entry name" value="PRK10369.1"/>
    <property type="match status" value="1"/>
</dbReference>
<feature type="transmembrane region" description="Helical" evidence="10">
    <location>
        <begin position="353"/>
        <end position="374"/>
    </location>
</feature>
<dbReference type="RefSeq" id="WP_207542687.1">
    <property type="nucleotide sequence ID" value="NZ_JAACNG020000005.1"/>
</dbReference>
<evidence type="ECO:0000256" key="2">
    <source>
        <dbReference type="ARBA" id="ARBA00009186"/>
    </source>
</evidence>
<keyword evidence="8 10" id="KW-0472">Membrane</keyword>
<dbReference type="InterPro" id="IPR003567">
    <property type="entry name" value="Cyt_c_biogenesis"/>
</dbReference>
<dbReference type="InterPro" id="IPR003568">
    <property type="entry name" value="Cyt_c_biogenesis_CcmF"/>
</dbReference>
<dbReference type="GO" id="GO:0005886">
    <property type="term" value="C:plasma membrane"/>
    <property type="evidence" value="ECO:0007669"/>
    <property type="project" value="UniProtKB-SubCell"/>
</dbReference>
<dbReference type="InterPro" id="IPR002541">
    <property type="entry name" value="Cyt_c_assembly"/>
</dbReference>
<evidence type="ECO:0000256" key="1">
    <source>
        <dbReference type="ARBA" id="ARBA00004429"/>
    </source>
</evidence>
<evidence type="ECO:0000256" key="10">
    <source>
        <dbReference type="SAM" id="Phobius"/>
    </source>
</evidence>
<feature type="transmembrane region" description="Helical" evidence="10">
    <location>
        <begin position="96"/>
        <end position="113"/>
    </location>
</feature>
<dbReference type="NCBIfam" id="TIGR00353">
    <property type="entry name" value="nrfE"/>
    <property type="match status" value="1"/>
</dbReference>
<dbReference type="GO" id="GO:0020037">
    <property type="term" value="F:heme binding"/>
    <property type="evidence" value="ECO:0007669"/>
    <property type="project" value="InterPro"/>
</dbReference>
<evidence type="ECO:0000256" key="8">
    <source>
        <dbReference type="ARBA" id="ARBA00023136"/>
    </source>
</evidence>
<feature type="transmembrane region" description="Helical" evidence="10">
    <location>
        <begin position="178"/>
        <end position="198"/>
    </location>
</feature>
<protein>
    <submittedName>
        <fullName evidence="13">Heme lyase CcmF/NrfE family subunit</fullName>
    </submittedName>
</protein>
<evidence type="ECO:0000256" key="6">
    <source>
        <dbReference type="ARBA" id="ARBA00022748"/>
    </source>
</evidence>